<feature type="region of interest" description="Disordered" evidence="1">
    <location>
        <begin position="1"/>
        <end position="50"/>
    </location>
</feature>
<comment type="caution">
    <text evidence="2">The sequence shown here is derived from an EMBL/GenBank/DDBJ whole genome shotgun (WGS) entry which is preliminary data.</text>
</comment>
<evidence type="ECO:0000313" key="2">
    <source>
        <dbReference type="EMBL" id="MPM13456.1"/>
    </source>
</evidence>
<protein>
    <submittedName>
        <fullName evidence="2">Uncharacterized protein</fullName>
    </submittedName>
</protein>
<dbReference type="EMBL" id="VSSQ01002122">
    <property type="protein sequence ID" value="MPM13456.1"/>
    <property type="molecule type" value="Genomic_DNA"/>
</dbReference>
<feature type="compositionally biased region" description="Basic and acidic residues" evidence="1">
    <location>
        <begin position="1"/>
        <end position="10"/>
    </location>
</feature>
<reference evidence="2" key="1">
    <citation type="submission" date="2019-08" db="EMBL/GenBank/DDBJ databases">
        <authorList>
            <person name="Kucharzyk K."/>
            <person name="Murdoch R.W."/>
            <person name="Higgins S."/>
            <person name="Loffler F."/>
        </authorList>
    </citation>
    <scope>NUCLEOTIDE SEQUENCE</scope>
</reference>
<organism evidence="2">
    <name type="scientific">bioreactor metagenome</name>
    <dbReference type="NCBI Taxonomy" id="1076179"/>
    <lineage>
        <taxon>unclassified sequences</taxon>
        <taxon>metagenomes</taxon>
        <taxon>ecological metagenomes</taxon>
    </lineage>
</organism>
<gene>
    <name evidence="2" type="ORF">SDC9_59813</name>
</gene>
<proteinExistence type="predicted"/>
<dbReference type="AlphaFoldDB" id="A0A644XB59"/>
<feature type="compositionally biased region" description="Acidic residues" evidence="1">
    <location>
        <begin position="34"/>
        <end position="50"/>
    </location>
</feature>
<sequence length="245" mass="27724">MDEKLNRLDESAEELSSLDFSPDTEVWELPELPELPEPDDIPPPSEEEDPWEWAKRAYPGLSFAADESRENAGTAAELVRTHGYERLAERLERGYRQDYTGELDPDRPLRLRTVNETLEGENETEVPYVTQVADLGDGLRVEGVVPDFPSVCRFDLGQGAVSLSRREHETWCAELLQDALETDRDGELSQVFTNGQLEEIRAGRIPSGYTVHHDLAPGRAELVDRELHERNRHTGGYTIWGSPLD</sequence>
<accession>A0A644XB59</accession>
<dbReference type="Pfam" id="PF12639">
    <property type="entry name" value="Colicin-DNase"/>
    <property type="match status" value="1"/>
</dbReference>
<name>A0A644XB59_9ZZZZ</name>
<evidence type="ECO:0000256" key="1">
    <source>
        <dbReference type="SAM" id="MobiDB-lite"/>
    </source>
</evidence>